<dbReference type="AlphaFoldDB" id="A0A7C3VRZ9"/>
<evidence type="ECO:0000256" key="1">
    <source>
        <dbReference type="SAM" id="MobiDB-lite"/>
    </source>
</evidence>
<feature type="region of interest" description="Disordered" evidence="1">
    <location>
        <begin position="38"/>
        <end position="69"/>
    </location>
</feature>
<reference evidence="2" key="1">
    <citation type="journal article" date="2020" name="mSystems">
        <title>Genome- and Community-Level Interaction Insights into Carbon Utilization and Element Cycling Functions of Hydrothermarchaeota in Hydrothermal Sediment.</title>
        <authorList>
            <person name="Zhou Z."/>
            <person name="Liu Y."/>
            <person name="Xu W."/>
            <person name="Pan J."/>
            <person name="Luo Z.H."/>
            <person name="Li M."/>
        </authorList>
    </citation>
    <scope>NUCLEOTIDE SEQUENCE [LARGE SCALE GENOMIC DNA]</scope>
    <source>
        <strain evidence="2">SpSt-374</strain>
    </source>
</reference>
<proteinExistence type="predicted"/>
<organism evidence="2">
    <name type="scientific">Planktothricoides sp. SpSt-374</name>
    <dbReference type="NCBI Taxonomy" id="2282167"/>
    <lineage>
        <taxon>Bacteria</taxon>
        <taxon>Bacillati</taxon>
        <taxon>Cyanobacteriota</taxon>
        <taxon>Cyanophyceae</taxon>
        <taxon>Oscillatoriophycideae</taxon>
        <taxon>Oscillatoriales</taxon>
        <taxon>Oscillatoriaceae</taxon>
        <taxon>Planktothricoides</taxon>
    </lineage>
</organism>
<gene>
    <name evidence="2" type="ORF">ENR15_08065</name>
</gene>
<dbReference type="EMBL" id="DSPX01000078">
    <property type="protein sequence ID" value="HGG00595.1"/>
    <property type="molecule type" value="Genomic_DNA"/>
</dbReference>
<comment type="caution">
    <text evidence="2">The sequence shown here is derived from an EMBL/GenBank/DDBJ whole genome shotgun (WGS) entry which is preliminary data.</text>
</comment>
<feature type="compositionally biased region" description="Gly residues" evidence="1">
    <location>
        <begin position="50"/>
        <end position="61"/>
    </location>
</feature>
<evidence type="ECO:0000313" key="2">
    <source>
        <dbReference type="EMBL" id="HGG00595.1"/>
    </source>
</evidence>
<accession>A0A7C3VRZ9</accession>
<name>A0A7C3VRZ9_9CYAN</name>
<sequence length="69" mass="7467">MFHNIMLASFQLISNSERISPNVRRAIVNKYKEEMTDDGGDVNILLNGQGEQGGTEQGDQGGTAQVDNG</sequence>
<protein>
    <submittedName>
        <fullName evidence="2">Uncharacterized protein</fullName>
    </submittedName>
</protein>